<accession>A0A6C0HFI0</accession>
<organism evidence="2">
    <name type="scientific">viral metagenome</name>
    <dbReference type="NCBI Taxonomy" id="1070528"/>
    <lineage>
        <taxon>unclassified sequences</taxon>
        <taxon>metagenomes</taxon>
        <taxon>organismal metagenomes</taxon>
    </lineage>
</organism>
<proteinExistence type="predicted"/>
<dbReference type="InterPro" id="IPR000783">
    <property type="entry name" value="RNA_pol_subH/Rpb5_C"/>
</dbReference>
<dbReference type="Gene3D" id="3.90.940.20">
    <property type="entry name" value="RPB5-like RNA polymerase subunit"/>
    <property type="match status" value="1"/>
</dbReference>
<dbReference type="GO" id="GO:0006351">
    <property type="term" value="P:DNA-templated transcription"/>
    <property type="evidence" value="ECO:0007669"/>
    <property type="project" value="InterPro"/>
</dbReference>
<dbReference type="SUPFAM" id="SSF55287">
    <property type="entry name" value="RPB5-like RNA polymerase subunit"/>
    <property type="match status" value="1"/>
</dbReference>
<dbReference type="InterPro" id="IPR035913">
    <property type="entry name" value="RPB5-like_sf"/>
</dbReference>
<name>A0A6C0HFI0_9ZZZZ</name>
<reference evidence="2" key="1">
    <citation type="journal article" date="2020" name="Nature">
        <title>Giant virus diversity and host interactions through global metagenomics.</title>
        <authorList>
            <person name="Schulz F."/>
            <person name="Roux S."/>
            <person name="Paez-Espino D."/>
            <person name="Jungbluth S."/>
            <person name="Walsh D.A."/>
            <person name="Denef V.J."/>
            <person name="McMahon K.D."/>
            <person name="Konstantinidis K.T."/>
            <person name="Eloe-Fadrosh E.A."/>
            <person name="Kyrpides N.C."/>
            <person name="Woyke T."/>
        </authorList>
    </citation>
    <scope>NUCLEOTIDE SEQUENCE</scope>
    <source>
        <strain evidence="2">GVMAG-M-3300023179-99</strain>
    </source>
</reference>
<evidence type="ECO:0000313" key="2">
    <source>
        <dbReference type="EMBL" id="QHT79147.1"/>
    </source>
</evidence>
<dbReference type="EMBL" id="MN739946">
    <property type="protein sequence ID" value="QHT79147.1"/>
    <property type="molecule type" value="Genomic_DNA"/>
</dbReference>
<sequence>MEEKALVTLKAMIEARGLKVGDPEPLASVLDETSMYKIGDVLIIFSDKSRINEANLSSYIKYSSENGYTNGTIIVSLIPCSEKIVNIVRSYISKKENPLLQIFDILRLQTDISKHRKFIPHRILKQQEISLFEKKFNVTKPSEQLGWIDSQDAAAKWIGARPGDIIEVIRFSESAGDARSWRYCVANTKE</sequence>
<evidence type="ECO:0000259" key="1">
    <source>
        <dbReference type="Pfam" id="PF01191"/>
    </source>
</evidence>
<dbReference type="AlphaFoldDB" id="A0A6C0HFI0"/>
<dbReference type="GO" id="GO:0003899">
    <property type="term" value="F:DNA-directed RNA polymerase activity"/>
    <property type="evidence" value="ECO:0007669"/>
    <property type="project" value="InterPro"/>
</dbReference>
<feature type="domain" description="RNA polymerase subunit H/Rpb5 C-terminal" evidence="1">
    <location>
        <begin position="111"/>
        <end position="184"/>
    </location>
</feature>
<dbReference type="GO" id="GO:0003677">
    <property type="term" value="F:DNA binding"/>
    <property type="evidence" value="ECO:0007669"/>
    <property type="project" value="InterPro"/>
</dbReference>
<dbReference type="Pfam" id="PF01191">
    <property type="entry name" value="RNA_pol_Rpb5_C"/>
    <property type="match status" value="1"/>
</dbReference>
<protein>
    <recommendedName>
        <fullName evidence="1">RNA polymerase subunit H/Rpb5 C-terminal domain-containing protein</fullName>
    </recommendedName>
</protein>